<accession>A0A2K5ATI8</accession>
<dbReference type="GO" id="GO:0000309">
    <property type="term" value="F:nicotinamide-nucleotide adenylyltransferase activity"/>
    <property type="evidence" value="ECO:0007669"/>
    <property type="project" value="UniProtKB-UniRule"/>
</dbReference>
<dbReference type="InterPro" id="IPR004821">
    <property type="entry name" value="Cyt_trans-like"/>
</dbReference>
<dbReference type="NCBIfam" id="NF002243">
    <property type="entry name" value="PRK01153.1"/>
    <property type="match status" value="1"/>
</dbReference>
<dbReference type="Gene3D" id="3.40.50.620">
    <property type="entry name" value="HUPs"/>
    <property type="match status" value="1"/>
</dbReference>
<feature type="domain" description="Cytidyltransferase-like" evidence="6">
    <location>
        <begin position="4"/>
        <end position="137"/>
    </location>
</feature>
<protein>
    <recommendedName>
        <fullName evidence="4 5">Nicotinamide-nucleotide adenylyltransferase</fullName>
        <ecNumber evidence="4 5">2.7.7.1</ecNumber>
    </recommendedName>
    <alternativeName>
        <fullName evidence="4">NAD(+) diphosphorylase</fullName>
    </alternativeName>
    <alternativeName>
        <fullName evidence="4">NAD(+) pyrophosphorylase</fullName>
    </alternativeName>
    <alternativeName>
        <fullName evidence="4">NMN adenylyltransferase</fullName>
    </alternativeName>
</protein>
<dbReference type="UniPathway" id="UPA00253">
    <property type="reaction ID" value="UER00600"/>
</dbReference>
<dbReference type="GO" id="GO:0005737">
    <property type="term" value="C:cytoplasm"/>
    <property type="evidence" value="ECO:0007669"/>
    <property type="project" value="UniProtKB-SubCell"/>
</dbReference>
<gene>
    <name evidence="7" type="ORF">NCAV_1761</name>
</gene>
<proteinExistence type="inferred from homology"/>
<organism evidence="7 8">
    <name type="scientific">Candidatus Nitrosocaldus cavascurensis</name>
    <dbReference type="NCBI Taxonomy" id="2058097"/>
    <lineage>
        <taxon>Archaea</taxon>
        <taxon>Nitrososphaerota</taxon>
        <taxon>Nitrososphaeria</taxon>
        <taxon>Candidatus Nitrosocaldales</taxon>
        <taxon>Candidatus Nitrosocaldaceae</taxon>
        <taxon>Candidatus Nitrosocaldus</taxon>
    </lineage>
</organism>
<evidence type="ECO:0000256" key="3">
    <source>
        <dbReference type="ARBA" id="ARBA00022695"/>
    </source>
</evidence>
<dbReference type="SUPFAM" id="SSF52374">
    <property type="entry name" value="Nucleotidylyl transferase"/>
    <property type="match status" value="1"/>
</dbReference>
<keyword evidence="4" id="KW-0067">ATP-binding</keyword>
<keyword evidence="4" id="KW-0547">Nucleotide-binding</keyword>
<evidence type="ECO:0000313" key="8">
    <source>
        <dbReference type="Proteomes" id="UP000236248"/>
    </source>
</evidence>
<reference evidence="8" key="1">
    <citation type="submission" date="2018-01" db="EMBL/GenBank/DDBJ databases">
        <authorList>
            <person name="Kerou L M."/>
        </authorList>
    </citation>
    <scope>NUCLEOTIDE SEQUENCE [LARGE SCALE GENOMIC DNA]</scope>
    <source>
        <strain evidence="8">SCU2</strain>
    </source>
</reference>
<comment type="subcellular location">
    <subcellularLocation>
        <location evidence="4">Cytoplasm</location>
    </subcellularLocation>
</comment>
<keyword evidence="2 4" id="KW-0808">Transferase</keyword>
<dbReference type="PANTHER" id="PTHR21342">
    <property type="entry name" value="PHOSPHOPANTETHEINE ADENYLYLTRANSFERASE"/>
    <property type="match status" value="1"/>
</dbReference>
<dbReference type="Pfam" id="PF01467">
    <property type="entry name" value="CTP_transf_like"/>
    <property type="match status" value="1"/>
</dbReference>
<dbReference type="Proteomes" id="UP000236248">
    <property type="component" value="Chromosome NCAV"/>
</dbReference>
<keyword evidence="4" id="KW-0662">Pyridine nucleotide biosynthesis</keyword>
<keyword evidence="4" id="KW-0963">Cytoplasm</keyword>
<dbReference type="KEGG" id="ncv:NCAV_1761"/>
<dbReference type="InterPro" id="IPR006418">
    <property type="entry name" value="NMN_Atrans_arc"/>
</dbReference>
<name>A0A2K5ATI8_9ARCH</name>
<dbReference type="NCBIfam" id="TIGR00125">
    <property type="entry name" value="cyt_tran_rel"/>
    <property type="match status" value="1"/>
</dbReference>
<comment type="pathway">
    <text evidence="4">Cofactor biosynthesis; NAD(+) biosynthesis; NAD(+) from nicotinamide D-ribonucleotide: step 1/1.</text>
</comment>
<dbReference type="EMBL" id="LT981265">
    <property type="protein sequence ID" value="SPC34924.1"/>
    <property type="molecule type" value="Genomic_DNA"/>
</dbReference>
<dbReference type="GeneID" id="41595740"/>
<keyword evidence="3 4" id="KW-0548">Nucleotidyltransferase</keyword>
<dbReference type="HAMAP" id="MF_00243">
    <property type="entry name" value="NMN_adenylyltr"/>
    <property type="match status" value="1"/>
</dbReference>
<evidence type="ECO:0000313" key="7">
    <source>
        <dbReference type="EMBL" id="SPC34924.1"/>
    </source>
</evidence>
<dbReference type="AlphaFoldDB" id="A0A2K5ATI8"/>
<evidence type="ECO:0000256" key="2">
    <source>
        <dbReference type="ARBA" id="ARBA00022679"/>
    </source>
</evidence>
<dbReference type="GO" id="GO:0005524">
    <property type="term" value="F:ATP binding"/>
    <property type="evidence" value="ECO:0007669"/>
    <property type="project" value="UniProtKB-KW"/>
</dbReference>
<dbReference type="GO" id="GO:0009435">
    <property type="term" value="P:NAD+ biosynthetic process"/>
    <property type="evidence" value="ECO:0007669"/>
    <property type="project" value="UniProtKB-UniRule"/>
</dbReference>
<dbReference type="RefSeq" id="WP_103287845.1">
    <property type="nucleotide sequence ID" value="NZ_LT981265.1"/>
</dbReference>
<dbReference type="PANTHER" id="PTHR21342:SF0">
    <property type="entry name" value="BIFUNCTIONAL NMN ADENYLYLTRANSFERASE_NUDIX HYDROLASE"/>
    <property type="match status" value="1"/>
</dbReference>
<evidence type="ECO:0000256" key="4">
    <source>
        <dbReference type="HAMAP-Rule" id="MF_00243"/>
    </source>
</evidence>
<keyword evidence="4" id="KW-0520">NAD</keyword>
<evidence type="ECO:0000256" key="5">
    <source>
        <dbReference type="NCBIfam" id="TIGR01527"/>
    </source>
</evidence>
<sequence>MHGLLVGRFQPFHLGHLSAVEYALKSMDMLWLVIGSADKSHEPRNPFTAGERLEMIKYALDAHGIDSRRWHAVPVYDASIHYLWVAQVNMLVPRYDVVFTNDPFSKMLFEEYGRGKEVREVPLLNRAEFSGTEVRRRIANGEDWRQLVPEHVASVIDAIDGVRRVKMLYAMRGVDMHRHGYG</sequence>
<evidence type="ECO:0000259" key="6">
    <source>
        <dbReference type="Pfam" id="PF01467"/>
    </source>
</evidence>
<keyword evidence="8" id="KW-1185">Reference proteome</keyword>
<dbReference type="EC" id="2.7.7.1" evidence="4 5"/>
<dbReference type="NCBIfam" id="TIGR01527">
    <property type="entry name" value="arch_NMN_Atrans"/>
    <property type="match status" value="1"/>
</dbReference>
<evidence type="ECO:0000256" key="1">
    <source>
        <dbReference type="ARBA" id="ARBA00010124"/>
    </source>
</evidence>
<comment type="similarity">
    <text evidence="1 4">Belongs to the archaeal NMN adenylyltransferase family.</text>
</comment>
<comment type="catalytic activity">
    <reaction evidence="4">
        <text>beta-nicotinamide D-ribonucleotide + ATP + H(+) = diphosphate + NAD(+)</text>
        <dbReference type="Rhea" id="RHEA:21360"/>
        <dbReference type="ChEBI" id="CHEBI:14649"/>
        <dbReference type="ChEBI" id="CHEBI:15378"/>
        <dbReference type="ChEBI" id="CHEBI:30616"/>
        <dbReference type="ChEBI" id="CHEBI:33019"/>
        <dbReference type="ChEBI" id="CHEBI:57540"/>
        <dbReference type="EC" id="2.7.7.1"/>
    </reaction>
</comment>
<dbReference type="InterPro" id="IPR014729">
    <property type="entry name" value="Rossmann-like_a/b/a_fold"/>
</dbReference>